<keyword evidence="3" id="KW-1185">Reference proteome</keyword>
<proteinExistence type="predicted"/>
<feature type="region of interest" description="Disordered" evidence="1">
    <location>
        <begin position="1"/>
        <end position="27"/>
    </location>
</feature>
<evidence type="ECO:0000256" key="1">
    <source>
        <dbReference type="SAM" id="MobiDB-lite"/>
    </source>
</evidence>
<reference evidence="2 3" key="1">
    <citation type="journal article" date="2016" name="Sci. Rep.">
        <title>Metabolic traits of an uncultured archaeal lineage -MSBL1- from brine pools of the Red Sea.</title>
        <authorList>
            <person name="Mwirichia R."/>
            <person name="Alam I."/>
            <person name="Rashid M."/>
            <person name="Vinu M."/>
            <person name="Ba-Alawi W."/>
            <person name="Anthony Kamau A."/>
            <person name="Kamanda Ngugi D."/>
            <person name="Goker M."/>
            <person name="Klenk H.P."/>
            <person name="Bajic V."/>
            <person name="Stingl U."/>
        </authorList>
    </citation>
    <scope>NUCLEOTIDE SEQUENCE [LARGE SCALE GENOMIC DNA]</scope>
    <source>
        <strain evidence="2">SCGC-AAA259O05</strain>
    </source>
</reference>
<sequence>MSTLTRSDYKPKGKSRSRESRSLSGKKANADKVIQMVIRGVSSEFIQTFRVLKEKEGEVDDLSEYLDALGETLEKPLPDQEEVERLVPSRLTVRGKYEELMDKLGDNMPEDEESRTVYARVAAGPEYDSFRKRAEEVLEKINLLEQTVKKPRGRQDMLILPILRLK</sequence>
<gene>
    <name evidence="2" type="ORF">AKJ41_05195</name>
</gene>
<evidence type="ECO:0000313" key="3">
    <source>
        <dbReference type="Proteomes" id="UP000070344"/>
    </source>
</evidence>
<name>A0A133UZH2_9EURY</name>
<dbReference type="Proteomes" id="UP000070344">
    <property type="component" value="Unassembled WGS sequence"/>
</dbReference>
<feature type="compositionally biased region" description="Basic and acidic residues" evidence="1">
    <location>
        <begin position="7"/>
        <end position="21"/>
    </location>
</feature>
<organism evidence="2 3">
    <name type="scientific">candidate division MSBL1 archaeon SCGC-AAA259O05</name>
    <dbReference type="NCBI Taxonomy" id="1698271"/>
    <lineage>
        <taxon>Archaea</taxon>
        <taxon>Methanobacteriati</taxon>
        <taxon>Methanobacteriota</taxon>
        <taxon>candidate division MSBL1</taxon>
    </lineage>
</organism>
<dbReference type="EMBL" id="LHXV01000079">
    <property type="protein sequence ID" value="KXA99594.1"/>
    <property type="molecule type" value="Genomic_DNA"/>
</dbReference>
<protein>
    <submittedName>
        <fullName evidence="2">Uncharacterized protein</fullName>
    </submittedName>
</protein>
<dbReference type="AlphaFoldDB" id="A0A133UZH2"/>
<accession>A0A133UZH2</accession>
<evidence type="ECO:0000313" key="2">
    <source>
        <dbReference type="EMBL" id="KXA99594.1"/>
    </source>
</evidence>
<comment type="caution">
    <text evidence="2">The sequence shown here is derived from an EMBL/GenBank/DDBJ whole genome shotgun (WGS) entry which is preliminary data.</text>
</comment>